<sequence length="218" mass="24665">MTRLVYLTLKSLEPDCFPSASKQNLTKSAQMFPFKNLRVTLDGVEFFVETPSNFQMQGNTYSQYKAHNTMIFIIGIDYNGGTVFVSPACEGGLSEKEAVLQSGLLERLEKNDLVMTDRGFDISAELQAIGVHHVRPPSLGSRNSLTAEEEILTKAIAAVRIYSEHAITDIKDNRLLRGTIPLTLYPVIPDLVYIAAYLRNYYQKRIINRYFRESTQTE</sequence>
<dbReference type="Pfam" id="PF13359">
    <property type="entry name" value="DDE_Tnp_4"/>
    <property type="match status" value="1"/>
</dbReference>
<accession>A0AAE1LXQ7</accession>
<protein>
    <submittedName>
        <fullName evidence="4">NAD(P)H-quinone oxidoreductase subunit N</fullName>
    </submittedName>
</protein>
<dbReference type="InterPro" id="IPR027806">
    <property type="entry name" value="HARBI1_dom"/>
</dbReference>
<dbReference type="Proteomes" id="UP001219518">
    <property type="component" value="Unassembled WGS sequence"/>
</dbReference>
<feature type="domain" description="DDE Tnp4" evidence="3">
    <location>
        <begin position="41"/>
        <end position="200"/>
    </location>
</feature>
<reference evidence="4" key="1">
    <citation type="submission" date="2021-07" db="EMBL/GenBank/DDBJ databases">
        <authorList>
            <person name="Catto M.A."/>
            <person name="Jacobson A."/>
            <person name="Kennedy G."/>
            <person name="Labadie P."/>
            <person name="Hunt B.G."/>
            <person name="Srinivasan R."/>
        </authorList>
    </citation>
    <scope>NUCLEOTIDE SEQUENCE</scope>
    <source>
        <strain evidence="4">PL_HMW_Pooled</strain>
        <tissue evidence="4">Head</tissue>
    </source>
</reference>
<organism evidence="4 5">
    <name type="scientific">Frankliniella fusca</name>
    <dbReference type="NCBI Taxonomy" id="407009"/>
    <lineage>
        <taxon>Eukaryota</taxon>
        <taxon>Metazoa</taxon>
        <taxon>Ecdysozoa</taxon>
        <taxon>Arthropoda</taxon>
        <taxon>Hexapoda</taxon>
        <taxon>Insecta</taxon>
        <taxon>Pterygota</taxon>
        <taxon>Neoptera</taxon>
        <taxon>Paraneoptera</taxon>
        <taxon>Thysanoptera</taxon>
        <taxon>Terebrantia</taxon>
        <taxon>Thripoidea</taxon>
        <taxon>Thripidae</taxon>
        <taxon>Frankliniella</taxon>
    </lineage>
</organism>
<evidence type="ECO:0000256" key="2">
    <source>
        <dbReference type="ARBA" id="ARBA00022723"/>
    </source>
</evidence>
<gene>
    <name evidence="4" type="ORF">KUF71_002723</name>
</gene>
<name>A0AAE1LXQ7_9NEOP</name>
<evidence type="ECO:0000259" key="3">
    <source>
        <dbReference type="Pfam" id="PF13359"/>
    </source>
</evidence>
<dbReference type="GO" id="GO:0046872">
    <property type="term" value="F:metal ion binding"/>
    <property type="evidence" value="ECO:0007669"/>
    <property type="project" value="UniProtKB-KW"/>
</dbReference>
<dbReference type="EMBL" id="JAHWGI010001439">
    <property type="protein sequence ID" value="KAK3932752.1"/>
    <property type="molecule type" value="Genomic_DNA"/>
</dbReference>
<evidence type="ECO:0000256" key="1">
    <source>
        <dbReference type="ARBA" id="ARBA00001968"/>
    </source>
</evidence>
<comment type="cofactor">
    <cofactor evidence="1">
        <name>a divalent metal cation</name>
        <dbReference type="ChEBI" id="CHEBI:60240"/>
    </cofactor>
</comment>
<keyword evidence="2" id="KW-0479">Metal-binding</keyword>
<dbReference type="PANTHER" id="PTHR23080:SF141">
    <property type="entry name" value="TRANSPOSASE HELIX-TURN-HELIX DOMAIN-CONTAINING PROTEIN"/>
    <property type="match status" value="1"/>
</dbReference>
<keyword evidence="5" id="KW-1185">Reference proteome</keyword>
<dbReference type="PANTHER" id="PTHR23080">
    <property type="entry name" value="THAP DOMAIN PROTEIN"/>
    <property type="match status" value="1"/>
</dbReference>
<evidence type="ECO:0000313" key="5">
    <source>
        <dbReference type="Proteomes" id="UP001219518"/>
    </source>
</evidence>
<proteinExistence type="predicted"/>
<evidence type="ECO:0000313" key="4">
    <source>
        <dbReference type="EMBL" id="KAK3932752.1"/>
    </source>
</evidence>
<reference evidence="4" key="2">
    <citation type="journal article" date="2023" name="BMC Genomics">
        <title>Pest status, molecular evolution, and epigenetic factors derived from the genome assembly of Frankliniella fusca, a thysanopteran phytovirus vector.</title>
        <authorList>
            <person name="Catto M.A."/>
            <person name="Labadie P.E."/>
            <person name="Jacobson A.L."/>
            <person name="Kennedy G.G."/>
            <person name="Srinivasan R."/>
            <person name="Hunt B.G."/>
        </authorList>
    </citation>
    <scope>NUCLEOTIDE SEQUENCE</scope>
    <source>
        <strain evidence="4">PL_HMW_Pooled</strain>
    </source>
</reference>
<comment type="caution">
    <text evidence="4">The sequence shown here is derived from an EMBL/GenBank/DDBJ whole genome shotgun (WGS) entry which is preliminary data.</text>
</comment>
<dbReference type="AlphaFoldDB" id="A0AAE1LXQ7"/>